<keyword evidence="2" id="KW-0812">Transmembrane</keyword>
<evidence type="ECO:0000256" key="1">
    <source>
        <dbReference type="SAM" id="MobiDB-lite"/>
    </source>
</evidence>
<evidence type="ECO:0000313" key="6">
    <source>
        <dbReference type="Proteomes" id="UP000256748"/>
    </source>
</evidence>
<proteinExistence type="predicted"/>
<sequence>MCRGRGTVPVEGEKLGFYIRKSISAGPFRFNFSRGGVGVSVGIKGLRIGTGPRGHYIHAGTGGLYYRASLGNAGKRSIATAPPQRFTPPAQPQRSDVEMIEVESGDVMQMRDESFGELLDEINAKSRQARMSMVLCWIGIILGVLAGLVTGGPGLALGLIAVPGWMIGAWFDSYRRSAVLFYDLEGDAETAFNQLAKGFDGLKSCAGKWHIESGGAITNLTAWKRNAGASHLVNRKATTLAYSLPAVIKSNVTPPALSVGRQIMYFFPDVVLMLDGARMGAISYGDLQLRWQDSRFIEDGPVPSDARVVDHTWKHPNKSGGPDRRFKDNRQIPICLYEAMHLQSATGVNELVEFSQTGKAAAFGAGCDLLAALPKEKAPAIAGPAISLPEEHQQSPSEVPRRRSSPVLVTNIAFTLFLGVAVVAIVLASAERSASVSSVGSRDVDRAADLHAPTPPAATEDGSRSNPSEKLQPAAAPVSIAPAATGTTETPAPDAVPSPPSPAQSSADASAAIVVKTRYGVNVRAGPGKTYQVLSTLKKDVAVTVLETGASWTLIRIDDRTTGWLITDAIQ</sequence>
<dbReference type="Proteomes" id="UP000256748">
    <property type="component" value="Unassembled WGS sequence"/>
</dbReference>
<feature type="domain" description="SH3b" evidence="3">
    <location>
        <begin position="520"/>
        <end position="567"/>
    </location>
</feature>
<dbReference type="Gene3D" id="2.30.30.40">
    <property type="entry name" value="SH3 Domains"/>
    <property type="match status" value="1"/>
</dbReference>
<dbReference type="Pfam" id="PF14020">
    <property type="entry name" value="DUF4236"/>
    <property type="match status" value="1"/>
</dbReference>
<protein>
    <recommendedName>
        <fullName evidence="7">DUF4236 domain-containing protein</fullName>
    </recommendedName>
</protein>
<evidence type="ECO:0000259" key="3">
    <source>
        <dbReference type="Pfam" id="PF08239"/>
    </source>
</evidence>
<dbReference type="InterPro" id="IPR025330">
    <property type="entry name" value="DUF4236"/>
</dbReference>
<evidence type="ECO:0000313" key="5">
    <source>
        <dbReference type="EMBL" id="RFB96675.1"/>
    </source>
</evidence>
<dbReference type="Pfam" id="PF08239">
    <property type="entry name" value="SH3_3"/>
    <property type="match status" value="1"/>
</dbReference>
<feature type="transmembrane region" description="Helical" evidence="2">
    <location>
        <begin position="155"/>
        <end position="171"/>
    </location>
</feature>
<evidence type="ECO:0000259" key="4">
    <source>
        <dbReference type="Pfam" id="PF14020"/>
    </source>
</evidence>
<keyword evidence="2" id="KW-1133">Transmembrane helix</keyword>
<comment type="caution">
    <text evidence="5">The sequence shown here is derived from an EMBL/GenBank/DDBJ whole genome shotgun (WGS) entry which is preliminary data.</text>
</comment>
<feature type="compositionally biased region" description="Low complexity" evidence="1">
    <location>
        <begin position="473"/>
        <end position="493"/>
    </location>
</feature>
<evidence type="ECO:0008006" key="7">
    <source>
        <dbReference type="Google" id="ProtNLM"/>
    </source>
</evidence>
<dbReference type="EMBL" id="NAOO01000009">
    <property type="protein sequence ID" value="RFB96675.1"/>
    <property type="molecule type" value="Genomic_DNA"/>
</dbReference>
<evidence type="ECO:0000256" key="2">
    <source>
        <dbReference type="SAM" id="Phobius"/>
    </source>
</evidence>
<keyword evidence="2" id="KW-0472">Membrane</keyword>
<reference evidence="5 6" key="1">
    <citation type="submission" date="2017-03" db="EMBL/GenBank/DDBJ databases">
        <title>Genome analysis of Rhizobial strains effectives or ineffectives for nitrogen fixation isolated from bean seeds.</title>
        <authorList>
            <person name="Peralta H."/>
            <person name="Aguilar-Vera A."/>
            <person name="Mora Y."/>
            <person name="Vargas-Lagunas C."/>
            <person name="Girard L."/>
            <person name="Mora J."/>
        </authorList>
    </citation>
    <scope>NUCLEOTIDE SEQUENCE [LARGE SCALE GENOMIC DNA]</scope>
    <source>
        <strain evidence="5 6">CCGM5</strain>
    </source>
</reference>
<feature type="transmembrane region" description="Helical" evidence="2">
    <location>
        <begin position="131"/>
        <end position="149"/>
    </location>
</feature>
<organism evidence="5 6">
    <name type="scientific">Rhizobium leguminosarum bv. trifolii</name>
    <dbReference type="NCBI Taxonomy" id="386"/>
    <lineage>
        <taxon>Bacteria</taxon>
        <taxon>Pseudomonadati</taxon>
        <taxon>Pseudomonadota</taxon>
        <taxon>Alphaproteobacteria</taxon>
        <taxon>Hyphomicrobiales</taxon>
        <taxon>Rhizobiaceae</taxon>
        <taxon>Rhizobium/Agrobacterium group</taxon>
        <taxon>Rhizobium</taxon>
    </lineage>
</organism>
<feature type="transmembrane region" description="Helical" evidence="2">
    <location>
        <begin position="407"/>
        <end position="428"/>
    </location>
</feature>
<gene>
    <name evidence="5" type="ORF">B5K10_09280</name>
</gene>
<dbReference type="AlphaFoldDB" id="A0A3E1BQN4"/>
<name>A0A3E1BQN4_RHILT</name>
<dbReference type="InterPro" id="IPR003646">
    <property type="entry name" value="SH3-like_bac-type"/>
</dbReference>
<accession>A0A3E1BQN4</accession>
<feature type="region of interest" description="Disordered" evidence="1">
    <location>
        <begin position="437"/>
        <end position="509"/>
    </location>
</feature>
<feature type="domain" description="DUF4236" evidence="4">
    <location>
        <begin position="17"/>
        <end position="67"/>
    </location>
</feature>